<feature type="compositionally biased region" description="Basic and acidic residues" evidence="1">
    <location>
        <begin position="124"/>
        <end position="136"/>
    </location>
</feature>
<dbReference type="GO" id="GO:0003735">
    <property type="term" value="F:structural constituent of ribosome"/>
    <property type="evidence" value="ECO:0007669"/>
    <property type="project" value="InterPro"/>
</dbReference>
<evidence type="ECO:0000313" key="4">
    <source>
        <dbReference type="Proteomes" id="UP001201980"/>
    </source>
</evidence>
<sequence>MATALRRPILPLGTLPAPQTLFPSHSSSQVPTSLPPRTTPQTTQSRNARFIKQPRRPYQFTQLVQLTDGSTFTCRTTSPQPLFKPQKDRMNNILWQPSDKALQNVELDEAGRLALFRERFGRQWDLGKPKPKRGTDEDAEATAAADGTTAAADTTATATTGAATTGPGEAGAGAETGAGAPPPAAAAAAAGGQKGYEEEEFTMADLLKNYADRSGLDFTAISTKAKKKKKDKKGKK</sequence>
<dbReference type="InterPro" id="IPR048874">
    <property type="entry name" value="Ribosomal_bL31m_N"/>
</dbReference>
<accession>A0AAD5RR52</accession>
<dbReference type="PANTHER" id="PTHR28174:SF1">
    <property type="entry name" value="LARGE RIBOSOMAL SUBUNIT PROTEIN BL31M"/>
    <property type="match status" value="1"/>
</dbReference>
<evidence type="ECO:0000313" key="3">
    <source>
        <dbReference type="EMBL" id="KAJ2896696.1"/>
    </source>
</evidence>
<dbReference type="Proteomes" id="UP001201980">
    <property type="component" value="Unassembled WGS sequence"/>
</dbReference>
<dbReference type="PANTHER" id="PTHR28174">
    <property type="entry name" value="54S RIBOSOMAL PROTEIN L36, MITOCHONDRIAL"/>
    <property type="match status" value="1"/>
</dbReference>
<dbReference type="InterPro" id="IPR034600">
    <property type="entry name" value="Ribosomal_bL31m"/>
</dbReference>
<dbReference type="Pfam" id="PF21492">
    <property type="entry name" value="bL31_N"/>
    <property type="match status" value="1"/>
</dbReference>
<organism evidence="3 4">
    <name type="scientific">Zalerion maritima</name>
    <dbReference type="NCBI Taxonomy" id="339359"/>
    <lineage>
        <taxon>Eukaryota</taxon>
        <taxon>Fungi</taxon>
        <taxon>Dikarya</taxon>
        <taxon>Ascomycota</taxon>
        <taxon>Pezizomycotina</taxon>
        <taxon>Sordariomycetes</taxon>
        <taxon>Lulworthiomycetidae</taxon>
        <taxon>Lulworthiales</taxon>
        <taxon>Lulworthiaceae</taxon>
        <taxon>Zalerion</taxon>
    </lineage>
</organism>
<dbReference type="EMBL" id="JAKWBI020000317">
    <property type="protein sequence ID" value="KAJ2896696.1"/>
    <property type="molecule type" value="Genomic_DNA"/>
</dbReference>
<evidence type="ECO:0000256" key="1">
    <source>
        <dbReference type="SAM" id="MobiDB-lite"/>
    </source>
</evidence>
<feature type="compositionally biased region" description="Low complexity" evidence="1">
    <location>
        <begin position="141"/>
        <end position="167"/>
    </location>
</feature>
<protein>
    <recommendedName>
        <fullName evidence="2">Ribosomal protein bL31m N-terminal domain-containing protein</fullName>
    </recommendedName>
</protein>
<comment type="caution">
    <text evidence="3">The sequence shown here is derived from an EMBL/GenBank/DDBJ whole genome shotgun (WGS) entry which is preliminary data.</text>
</comment>
<dbReference type="GO" id="GO:0005762">
    <property type="term" value="C:mitochondrial large ribosomal subunit"/>
    <property type="evidence" value="ECO:0007669"/>
    <property type="project" value="InterPro"/>
</dbReference>
<feature type="compositionally biased region" description="Polar residues" evidence="1">
    <location>
        <begin position="21"/>
        <end position="30"/>
    </location>
</feature>
<dbReference type="GO" id="GO:0032543">
    <property type="term" value="P:mitochondrial translation"/>
    <property type="evidence" value="ECO:0007669"/>
    <property type="project" value="InterPro"/>
</dbReference>
<feature type="region of interest" description="Disordered" evidence="1">
    <location>
        <begin position="124"/>
        <end position="197"/>
    </location>
</feature>
<feature type="domain" description="Ribosomal protein bL31m N-terminal" evidence="2">
    <location>
        <begin position="54"/>
        <end position="98"/>
    </location>
</feature>
<feature type="compositionally biased region" description="Low complexity" evidence="1">
    <location>
        <begin position="177"/>
        <end position="191"/>
    </location>
</feature>
<feature type="region of interest" description="Disordered" evidence="1">
    <location>
        <begin position="1"/>
        <end position="48"/>
    </location>
</feature>
<name>A0AAD5RR52_9PEZI</name>
<dbReference type="Gene3D" id="6.20.130.10">
    <property type="match status" value="1"/>
</dbReference>
<dbReference type="AlphaFoldDB" id="A0AAD5RR52"/>
<evidence type="ECO:0000259" key="2">
    <source>
        <dbReference type="Pfam" id="PF21492"/>
    </source>
</evidence>
<gene>
    <name evidence="3" type="ORF">MKZ38_005296</name>
</gene>
<reference evidence="3" key="1">
    <citation type="submission" date="2022-07" db="EMBL/GenBank/DDBJ databases">
        <title>Draft genome sequence of Zalerion maritima ATCC 34329, a (micro)plastics degrading marine fungus.</title>
        <authorList>
            <person name="Paco A."/>
            <person name="Goncalves M.F.M."/>
            <person name="Rocha-Santos T.A.P."/>
            <person name="Alves A."/>
        </authorList>
    </citation>
    <scope>NUCLEOTIDE SEQUENCE</scope>
    <source>
        <strain evidence="3">ATCC 34329</strain>
    </source>
</reference>
<keyword evidence="4" id="KW-1185">Reference proteome</keyword>
<proteinExistence type="predicted"/>